<dbReference type="InterPro" id="IPR003094">
    <property type="entry name" value="6Pfruct_kin"/>
</dbReference>
<dbReference type="PANTHER" id="PTHR10606:SF44">
    <property type="entry name" value="6-PHOSPHOFRUCTO 2-KINASE_FRUCTOSE 2,6-BISPHOSPHATASE LONG FORM"/>
    <property type="match status" value="1"/>
</dbReference>
<sequence length="459" mass="51351">MVGLPARGKSYLSNKLMRYLRWLEYSVKVFNVGQLRRALARAKLAKSGVKEDQSAAFFDPSNPAAYKLRTQMAEECLEQLITWLKRGGNVGIHDATNSSRSRREALKRRVEKEPGMKLVFLESMSTDPAVIAANIAVKVSSGDPDYAGMSPEDAKADFLKRIQHYEQSYEALDSHGDESHLSFCKVIDVGRSVTVNNIQGYLESRIAFYLMNLHITPRNIFFSRHGESQYNVEGKIGGDSDLSPRGWTYAKALPELVQEAVGDAPLTVWTSTLRRTGQTASGLPYPKLAWKSLDELDAGVCDSMTYDEIERYYPEDYASRDEDKFNYRYRGGESYRDVVVRLEPVIMELERQENILIIGHQAILRCLYAYFHGLSQEDLPYIKIPLHTVIQLTPKAYGCDEKRFPLPIEAVDTHRPKPQPKTAATAPAATSGGSGPDTPSLEDAMTSAPPSQMRPQGVA</sequence>
<proteinExistence type="inferred from homology"/>
<dbReference type="Proteomes" id="UP000245884">
    <property type="component" value="Unassembled WGS sequence"/>
</dbReference>
<dbReference type="GO" id="GO:0006000">
    <property type="term" value="P:fructose metabolic process"/>
    <property type="evidence" value="ECO:0007669"/>
    <property type="project" value="InterPro"/>
</dbReference>
<dbReference type="InterPro" id="IPR029033">
    <property type="entry name" value="His_PPase_superfam"/>
</dbReference>
<dbReference type="EMBL" id="KZ819673">
    <property type="protein sequence ID" value="PWN26049.1"/>
    <property type="molecule type" value="Genomic_DNA"/>
</dbReference>
<name>A0A316ULD0_9BASI</name>
<protein>
    <recommendedName>
        <fullName evidence="2">fructose-2,6-bisphosphate 2-phosphatase</fullName>
        <ecNumber evidence="2">3.1.3.46</ecNumber>
    </recommendedName>
</protein>
<evidence type="ECO:0000259" key="8">
    <source>
        <dbReference type="Pfam" id="PF01591"/>
    </source>
</evidence>
<dbReference type="GeneID" id="37028528"/>
<keyword evidence="5" id="KW-0067">ATP-binding</keyword>
<organism evidence="9 10">
    <name type="scientific">Jaminaea rosea</name>
    <dbReference type="NCBI Taxonomy" id="1569628"/>
    <lineage>
        <taxon>Eukaryota</taxon>
        <taxon>Fungi</taxon>
        <taxon>Dikarya</taxon>
        <taxon>Basidiomycota</taxon>
        <taxon>Ustilaginomycotina</taxon>
        <taxon>Exobasidiomycetes</taxon>
        <taxon>Microstromatales</taxon>
        <taxon>Microstromatales incertae sedis</taxon>
        <taxon>Jaminaea</taxon>
    </lineage>
</organism>
<evidence type="ECO:0000256" key="3">
    <source>
        <dbReference type="ARBA" id="ARBA00022741"/>
    </source>
</evidence>
<feature type="binding site" evidence="6">
    <location>
        <begin position="224"/>
        <end position="231"/>
    </location>
    <ligand>
        <name>substrate</name>
    </ligand>
</feature>
<dbReference type="Gene3D" id="3.40.50.300">
    <property type="entry name" value="P-loop containing nucleotide triphosphate hydrolases"/>
    <property type="match status" value="1"/>
</dbReference>
<feature type="compositionally biased region" description="Polar residues" evidence="7">
    <location>
        <begin position="448"/>
        <end position="459"/>
    </location>
</feature>
<evidence type="ECO:0000256" key="5">
    <source>
        <dbReference type="ARBA" id="ARBA00022840"/>
    </source>
</evidence>
<feature type="domain" description="6-phosphofructo-2-kinase" evidence="8">
    <location>
        <begin position="1"/>
        <end position="217"/>
    </location>
</feature>
<evidence type="ECO:0000313" key="9">
    <source>
        <dbReference type="EMBL" id="PWN26049.1"/>
    </source>
</evidence>
<dbReference type="RefSeq" id="XP_025360661.1">
    <property type="nucleotide sequence ID" value="XM_025506705.1"/>
</dbReference>
<evidence type="ECO:0000256" key="2">
    <source>
        <dbReference type="ARBA" id="ARBA00013067"/>
    </source>
</evidence>
<dbReference type="InterPro" id="IPR013079">
    <property type="entry name" value="6Phosfructo_kin"/>
</dbReference>
<evidence type="ECO:0000256" key="4">
    <source>
        <dbReference type="ARBA" id="ARBA00022801"/>
    </source>
</evidence>
<dbReference type="EC" id="3.1.3.46" evidence="2"/>
<comment type="similarity">
    <text evidence="1">In the C-terminal section; belongs to the phosphoglycerate mutase family.</text>
</comment>
<dbReference type="OrthoDB" id="267323at2759"/>
<evidence type="ECO:0000256" key="7">
    <source>
        <dbReference type="SAM" id="MobiDB-lite"/>
    </source>
</evidence>
<evidence type="ECO:0000256" key="6">
    <source>
        <dbReference type="PIRSR" id="PIRSR613078-2"/>
    </source>
</evidence>
<keyword evidence="10" id="KW-1185">Reference proteome</keyword>
<dbReference type="SMART" id="SM00855">
    <property type="entry name" value="PGAM"/>
    <property type="match status" value="1"/>
</dbReference>
<keyword evidence="4" id="KW-0378">Hydrolase</keyword>
<dbReference type="GO" id="GO:0006003">
    <property type="term" value="P:fructose 2,6-bisphosphate metabolic process"/>
    <property type="evidence" value="ECO:0007669"/>
    <property type="project" value="InterPro"/>
</dbReference>
<dbReference type="Pfam" id="PF00300">
    <property type="entry name" value="His_Phos_1"/>
    <property type="match status" value="1"/>
</dbReference>
<dbReference type="GO" id="GO:0005829">
    <property type="term" value="C:cytosol"/>
    <property type="evidence" value="ECO:0007669"/>
    <property type="project" value="TreeGrafter"/>
</dbReference>
<evidence type="ECO:0000313" key="10">
    <source>
        <dbReference type="Proteomes" id="UP000245884"/>
    </source>
</evidence>
<accession>A0A316ULD0</accession>
<dbReference type="InterPro" id="IPR013078">
    <property type="entry name" value="His_Pase_superF_clade-1"/>
</dbReference>
<dbReference type="CDD" id="cd07067">
    <property type="entry name" value="HP_PGM_like"/>
    <property type="match status" value="1"/>
</dbReference>
<keyword evidence="3" id="KW-0547">Nucleotide-binding</keyword>
<dbReference type="SUPFAM" id="SSF52540">
    <property type="entry name" value="P-loop containing nucleoside triphosphate hydrolases"/>
    <property type="match status" value="1"/>
</dbReference>
<dbReference type="GO" id="GO:0003873">
    <property type="term" value="F:6-phosphofructo-2-kinase activity"/>
    <property type="evidence" value="ECO:0007669"/>
    <property type="project" value="InterPro"/>
</dbReference>
<dbReference type="FunFam" id="3.40.50.1240:FF:000005">
    <property type="entry name" value="GpmB, Fructose-2,6-bisphosphatase"/>
    <property type="match status" value="1"/>
</dbReference>
<feature type="region of interest" description="Disordered" evidence="7">
    <location>
        <begin position="411"/>
        <end position="459"/>
    </location>
</feature>
<dbReference type="SUPFAM" id="SSF53254">
    <property type="entry name" value="Phosphoglycerate mutase-like"/>
    <property type="match status" value="1"/>
</dbReference>
<evidence type="ECO:0000256" key="1">
    <source>
        <dbReference type="ARBA" id="ARBA00008408"/>
    </source>
</evidence>
<dbReference type="AlphaFoldDB" id="A0A316ULD0"/>
<dbReference type="STRING" id="1569628.A0A316ULD0"/>
<dbReference type="InterPro" id="IPR027417">
    <property type="entry name" value="P-loop_NTPase"/>
</dbReference>
<dbReference type="GO" id="GO:0004331">
    <property type="term" value="F:fructose-2,6-bisphosphate 2-phosphatase activity"/>
    <property type="evidence" value="ECO:0007669"/>
    <property type="project" value="UniProtKB-EC"/>
</dbReference>
<reference evidence="9 10" key="1">
    <citation type="journal article" date="2018" name="Mol. Biol. Evol.">
        <title>Broad Genomic Sampling Reveals a Smut Pathogenic Ancestry of the Fungal Clade Ustilaginomycotina.</title>
        <authorList>
            <person name="Kijpornyongpan T."/>
            <person name="Mondo S.J."/>
            <person name="Barry K."/>
            <person name="Sandor L."/>
            <person name="Lee J."/>
            <person name="Lipzen A."/>
            <person name="Pangilinan J."/>
            <person name="LaButti K."/>
            <person name="Hainaut M."/>
            <person name="Henrissat B."/>
            <person name="Grigoriev I.V."/>
            <person name="Spatafora J.W."/>
            <person name="Aime M.C."/>
        </authorList>
    </citation>
    <scope>NUCLEOTIDE SEQUENCE [LARGE SCALE GENOMIC DNA]</scope>
    <source>
        <strain evidence="9 10">MCA 5214</strain>
    </source>
</reference>
<feature type="compositionally biased region" description="Low complexity" evidence="7">
    <location>
        <begin position="420"/>
        <end position="431"/>
    </location>
</feature>
<gene>
    <name evidence="9" type="ORF">BDZ90DRAFT_233641</name>
</gene>
<dbReference type="Gene3D" id="3.40.50.1240">
    <property type="entry name" value="Phosphoglycerate mutase-like"/>
    <property type="match status" value="1"/>
</dbReference>
<dbReference type="PIRSF" id="PIRSF000709">
    <property type="entry name" value="6PFK_2-Ptase"/>
    <property type="match status" value="1"/>
</dbReference>
<dbReference type="GO" id="GO:0005524">
    <property type="term" value="F:ATP binding"/>
    <property type="evidence" value="ECO:0007669"/>
    <property type="project" value="UniProtKB-KW"/>
</dbReference>
<dbReference type="FunFam" id="3.40.50.300:FF:000644">
    <property type="entry name" value="GpmB, Fructose-2,6-bisphosphatase"/>
    <property type="match status" value="1"/>
</dbReference>
<dbReference type="PRINTS" id="PR00991">
    <property type="entry name" value="6PFRUCTKNASE"/>
</dbReference>
<feature type="binding site" evidence="6">
    <location>
        <position position="275"/>
    </location>
    <ligand>
        <name>substrate</name>
    </ligand>
</feature>
<dbReference type="Pfam" id="PF01591">
    <property type="entry name" value="6PF2K"/>
    <property type="match status" value="1"/>
</dbReference>
<dbReference type="PANTHER" id="PTHR10606">
    <property type="entry name" value="6-PHOSPHOFRUCTO-2-KINASE/FRUCTOSE-2,6-BISPHOSPHATASE"/>
    <property type="match status" value="1"/>
</dbReference>